<accession>A0A1C6S9Q4</accession>
<organism evidence="1 2">
    <name type="scientific">Micromonospora inyonensis</name>
    <dbReference type="NCBI Taxonomy" id="47866"/>
    <lineage>
        <taxon>Bacteria</taxon>
        <taxon>Bacillati</taxon>
        <taxon>Actinomycetota</taxon>
        <taxon>Actinomycetes</taxon>
        <taxon>Micromonosporales</taxon>
        <taxon>Micromonosporaceae</taxon>
        <taxon>Micromonospora</taxon>
    </lineage>
</organism>
<dbReference type="EMBL" id="FMHU01000002">
    <property type="protein sequence ID" value="SCL26136.1"/>
    <property type="molecule type" value="Genomic_DNA"/>
</dbReference>
<proteinExistence type="predicted"/>
<gene>
    <name evidence="1" type="ORF">GA0074694_4427</name>
</gene>
<dbReference type="Proteomes" id="UP000198906">
    <property type="component" value="Unassembled WGS sequence"/>
</dbReference>
<keyword evidence="2" id="KW-1185">Reference proteome</keyword>
<evidence type="ECO:0000313" key="2">
    <source>
        <dbReference type="Proteomes" id="UP000198906"/>
    </source>
</evidence>
<sequence>MTDTTTVLRRSCLGKAEREVADLCPHSGR</sequence>
<dbReference type="STRING" id="47866.GA0074694_4427"/>
<dbReference type="AlphaFoldDB" id="A0A1C6S9Q4"/>
<protein>
    <submittedName>
        <fullName evidence="1">Uncharacterized protein</fullName>
    </submittedName>
</protein>
<name>A0A1C6S9Q4_9ACTN</name>
<reference evidence="2" key="1">
    <citation type="submission" date="2016-06" db="EMBL/GenBank/DDBJ databases">
        <authorList>
            <person name="Varghese N."/>
        </authorList>
    </citation>
    <scope>NUCLEOTIDE SEQUENCE [LARGE SCALE GENOMIC DNA]</scope>
    <source>
        <strain evidence="2">DSM 46123</strain>
    </source>
</reference>
<evidence type="ECO:0000313" key="1">
    <source>
        <dbReference type="EMBL" id="SCL26136.1"/>
    </source>
</evidence>